<evidence type="ECO:0000256" key="3">
    <source>
        <dbReference type="ARBA" id="ARBA00022475"/>
    </source>
</evidence>
<dbReference type="InterPro" id="IPR043128">
    <property type="entry name" value="Rev_trsase/Diguanyl_cyclase"/>
</dbReference>
<dbReference type="EC" id="2.7.7.65" evidence="2"/>
<dbReference type="Gene3D" id="3.30.70.270">
    <property type="match status" value="1"/>
</dbReference>
<evidence type="ECO:0000256" key="9">
    <source>
        <dbReference type="SAM" id="Phobius"/>
    </source>
</evidence>
<keyword evidence="4 9" id="KW-0812">Transmembrane</keyword>
<feature type="transmembrane region" description="Helical" evidence="9">
    <location>
        <begin position="161"/>
        <end position="183"/>
    </location>
</feature>
<comment type="caution">
    <text evidence="11">The sequence shown here is derived from an EMBL/GenBank/DDBJ whole genome shotgun (WGS) entry which is preliminary data.</text>
</comment>
<evidence type="ECO:0000259" key="10">
    <source>
        <dbReference type="PROSITE" id="PS50887"/>
    </source>
</evidence>
<dbReference type="EMBL" id="JALHBS010000105">
    <property type="protein sequence ID" value="MCP3056745.1"/>
    <property type="molecule type" value="Genomic_DNA"/>
</dbReference>
<evidence type="ECO:0000256" key="7">
    <source>
        <dbReference type="ARBA" id="ARBA00034247"/>
    </source>
</evidence>
<evidence type="ECO:0000256" key="5">
    <source>
        <dbReference type="ARBA" id="ARBA00022989"/>
    </source>
</evidence>
<keyword evidence="11" id="KW-0548">Nucleotidyltransferase</keyword>
<dbReference type="SMART" id="SM00267">
    <property type="entry name" value="GGDEF"/>
    <property type="match status" value="1"/>
</dbReference>
<evidence type="ECO:0000256" key="2">
    <source>
        <dbReference type="ARBA" id="ARBA00012528"/>
    </source>
</evidence>
<evidence type="ECO:0000313" key="11">
    <source>
        <dbReference type="EMBL" id="MCP3056745.1"/>
    </source>
</evidence>
<dbReference type="SUPFAM" id="SSF55073">
    <property type="entry name" value="Nucleotide cyclase"/>
    <property type="match status" value="1"/>
</dbReference>
<reference evidence="11" key="1">
    <citation type="submission" date="2022-03" db="EMBL/GenBank/DDBJ databases">
        <title>Aurantimonas Liuensis sp. Nov., isolated from the hadal seawater of the Mariana Trench.</title>
        <authorList>
            <person name="Liu R."/>
        </authorList>
    </citation>
    <scope>NUCLEOTIDE SEQUENCE</scope>
    <source>
        <strain evidence="11">LRZ36</strain>
    </source>
</reference>
<dbReference type="RefSeq" id="WP_253965548.1">
    <property type="nucleotide sequence ID" value="NZ_JALHBS010000105.1"/>
</dbReference>
<dbReference type="GO" id="GO:1902201">
    <property type="term" value="P:negative regulation of bacterial-type flagellum-dependent cell motility"/>
    <property type="evidence" value="ECO:0007669"/>
    <property type="project" value="TreeGrafter"/>
</dbReference>
<dbReference type="InterPro" id="IPR050469">
    <property type="entry name" value="Diguanylate_Cyclase"/>
</dbReference>
<dbReference type="CDD" id="cd01949">
    <property type="entry name" value="GGDEF"/>
    <property type="match status" value="1"/>
</dbReference>
<evidence type="ECO:0000256" key="1">
    <source>
        <dbReference type="ARBA" id="ARBA00004651"/>
    </source>
</evidence>
<keyword evidence="6 9" id="KW-0472">Membrane</keyword>
<dbReference type="InterPro" id="IPR000160">
    <property type="entry name" value="GGDEF_dom"/>
</dbReference>
<evidence type="ECO:0000256" key="6">
    <source>
        <dbReference type="ARBA" id="ARBA00023136"/>
    </source>
</evidence>
<dbReference type="PROSITE" id="PS50887">
    <property type="entry name" value="GGDEF"/>
    <property type="match status" value="1"/>
</dbReference>
<keyword evidence="11" id="KW-0808">Transferase</keyword>
<feature type="compositionally biased region" description="Basic and acidic residues" evidence="8">
    <location>
        <begin position="391"/>
        <end position="401"/>
    </location>
</feature>
<dbReference type="GO" id="GO:0005886">
    <property type="term" value="C:plasma membrane"/>
    <property type="evidence" value="ECO:0007669"/>
    <property type="project" value="UniProtKB-SubCell"/>
</dbReference>
<name>A0A9X2H6U4_9HYPH</name>
<evidence type="ECO:0000256" key="8">
    <source>
        <dbReference type="SAM" id="MobiDB-lite"/>
    </source>
</evidence>
<feature type="transmembrane region" description="Helical" evidence="9">
    <location>
        <begin position="101"/>
        <end position="124"/>
    </location>
</feature>
<dbReference type="GO" id="GO:0043709">
    <property type="term" value="P:cell adhesion involved in single-species biofilm formation"/>
    <property type="evidence" value="ECO:0007669"/>
    <property type="project" value="TreeGrafter"/>
</dbReference>
<evidence type="ECO:0000256" key="4">
    <source>
        <dbReference type="ARBA" id="ARBA00022692"/>
    </source>
</evidence>
<evidence type="ECO:0000313" key="12">
    <source>
        <dbReference type="Proteomes" id="UP001155220"/>
    </source>
</evidence>
<dbReference type="Proteomes" id="UP001155220">
    <property type="component" value="Unassembled WGS sequence"/>
</dbReference>
<keyword evidence="3" id="KW-1003">Cell membrane</keyword>
<feature type="transmembrane region" description="Helical" evidence="9">
    <location>
        <begin position="39"/>
        <end position="58"/>
    </location>
</feature>
<dbReference type="Pfam" id="PF07694">
    <property type="entry name" value="5TM-5TMR_LYT"/>
    <property type="match status" value="1"/>
</dbReference>
<proteinExistence type="predicted"/>
<keyword evidence="12" id="KW-1185">Reference proteome</keyword>
<organism evidence="11 12">
    <name type="scientific">Aurantimonas marianensis</name>
    <dbReference type="NCBI Taxonomy" id="2920428"/>
    <lineage>
        <taxon>Bacteria</taxon>
        <taxon>Pseudomonadati</taxon>
        <taxon>Pseudomonadota</taxon>
        <taxon>Alphaproteobacteria</taxon>
        <taxon>Hyphomicrobiales</taxon>
        <taxon>Aurantimonadaceae</taxon>
        <taxon>Aurantimonas</taxon>
    </lineage>
</organism>
<feature type="transmembrane region" description="Helical" evidence="9">
    <location>
        <begin position="136"/>
        <end position="155"/>
    </location>
</feature>
<dbReference type="PANTHER" id="PTHR45138:SF9">
    <property type="entry name" value="DIGUANYLATE CYCLASE DGCM-RELATED"/>
    <property type="match status" value="1"/>
</dbReference>
<dbReference type="Pfam" id="PF00990">
    <property type="entry name" value="GGDEF"/>
    <property type="match status" value="1"/>
</dbReference>
<dbReference type="PANTHER" id="PTHR45138">
    <property type="entry name" value="REGULATORY COMPONENTS OF SENSORY TRANSDUCTION SYSTEM"/>
    <property type="match status" value="1"/>
</dbReference>
<dbReference type="FunFam" id="3.30.70.270:FF:000001">
    <property type="entry name" value="Diguanylate cyclase domain protein"/>
    <property type="match status" value="1"/>
</dbReference>
<protein>
    <recommendedName>
        <fullName evidence="2">diguanylate cyclase</fullName>
        <ecNumber evidence="2">2.7.7.65</ecNumber>
    </recommendedName>
</protein>
<sequence length="401" mass="42342">MNLPADLILDLANDVGLLALVAMSYGALRRARLPGGAQAAILGLVFGAATIATMLRASDPLPGIMIDARIIVVALAGAFGGPLTAAITSAVAGLYRVALGGAGTGIGLAILGFGAAAGLLWWAYWRRRGHVSLPSLFLLGLTISCQALLLPLLPIQASATTIGLAVVALMVSCALATLLLGALMQREDSLITRERTLLIDAYTDPLTGLANRRAFDRRLEEWTTGPPRSFALMMIDVDHFKTINDRFGHDSGDRALAAVADVLKRLGNETDMVARYGGEEFAVLLWNCDLPTAMRRAEHLRRRVAAKRFAEIGDAAPLTVSIGVGQTERCGGPGSIRRDADAALYRAKAAGRNCVVAARKPRAARSSSQAVTRPSEPVAAWAGMSRLPPGELRRDPGQLAL</sequence>
<dbReference type="InterPro" id="IPR029787">
    <property type="entry name" value="Nucleotide_cyclase"/>
</dbReference>
<dbReference type="AlphaFoldDB" id="A0A9X2H6U4"/>
<gene>
    <name evidence="11" type="ORF">MJ956_16560</name>
</gene>
<dbReference type="InterPro" id="IPR011620">
    <property type="entry name" value="Sig_transdc_His_kinase_LytS_TM"/>
</dbReference>
<feature type="region of interest" description="Disordered" evidence="8">
    <location>
        <begin position="363"/>
        <end position="401"/>
    </location>
</feature>
<feature type="transmembrane region" description="Helical" evidence="9">
    <location>
        <begin position="70"/>
        <end position="95"/>
    </location>
</feature>
<comment type="subcellular location">
    <subcellularLocation>
        <location evidence="1">Cell membrane</location>
        <topology evidence="1">Multi-pass membrane protein</topology>
    </subcellularLocation>
</comment>
<accession>A0A9X2H6U4</accession>
<dbReference type="NCBIfam" id="TIGR00254">
    <property type="entry name" value="GGDEF"/>
    <property type="match status" value="1"/>
</dbReference>
<dbReference type="GO" id="GO:0000155">
    <property type="term" value="F:phosphorelay sensor kinase activity"/>
    <property type="evidence" value="ECO:0007669"/>
    <property type="project" value="InterPro"/>
</dbReference>
<keyword evidence="5 9" id="KW-1133">Transmembrane helix</keyword>
<dbReference type="GO" id="GO:0052621">
    <property type="term" value="F:diguanylate cyclase activity"/>
    <property type="evidence" value="ECO:0007669"/>
    <property type="project" value="UniProtKB-EC"/>
</dbReference>
<comment type="catalytic activity">
    <reaction evidence="7">
        <text>2 GTP = 3',3'-c-di-GMP + 2 diphosphate</text>
        <dbReference type="Rhea" id="RHEA:24898"/>
        <dbReference type="ChEBI" id="CHEBI:33019"/>
        <dbReference type="ChEBI" id="CHEBI:37565"/>
        <dbReference type="ChEBI" id="CHEBI:58805"/>
        <dbReference type="EC" id="2.7.7.65"/>
    </reaction>
</comment>
<dbReference type="GO" id="GO:0071555">
    <property type="term" value="P:cell wall organization"/>
    <property type="evidence" value="ECO:0007669"/>
    <property type="project" value="InterPro"/>
</dbReference>
<feature type="domain" description="GGDEF" evidence="10">
    <location>
        <begin position="228"/>
        <end position="360"/>
    </location>
</feature>